<dbReference type="OrthoDB" id="2440315at2759"/>
<dbReference type="Proteomes" id="UP000789706">
    <property type="component" value="Unassembled WGS sequence"/>
</dbReference>
<evidence type="ECO:0000313" key="2">
    <source>
        <dbReference type="Proteomes" id="UP000789706"/>
    </source>
</evidence>
<keyword evidence="2" id="KW-1185">Reference proteome</keyword>
<sequence>PSILISGIKNKLSEQKKEEIAEDFIKQITYSFGTKRNDQVEEAVKAYSESNAFQTVTTNAYNKGKEYWAESWGHYLTRRVYQEKFSLKREE</sequence>
<proteinExistence type="predicted"/>
<accession>A0A9N9B3H7</accession>
<dbReference type="AlphaFoldDB" id="A0A9N9B3H7"/>
<name>A0A9N9B3H7_9GLOM</name>
<comment type="caution">
    <text evidence="1">The sequence shown here is derived from an EMBL/GenBank/DDBJ whole genome shotgun (WGS) entry which is preliminary data.</text>
</comment>
<evidence type="ECO:0000313" key="1">
    <source>
        <dbReference type="EMBL" id="CAG8552148.1"/>
    </source>
</evidence>
<organism evidence="1 2">
    <name type="scientific">Diversispora eburnea</name>
    <dbReference type="NCBI Taxonomy" id="1213867"/>
    <lineage>
        <taxon>Eukaryota</taxon>
        <taxon>Fungi</taxon>
        <taxon>Fungi incertae sedis</taxon>
        <taxon>Mucoromycota</taxon>
        <taxon>Glomeromycotina</taxon>
        <taxon>Glomeromycetes</taxon>
        <taxon>Diversisporales</taxon>
        <taxon>Diversisporaceae</taxon>
        <taxon>Diversispora</taxon>
    </lineage>
</organism>
<dbReference type="EMBL" id="CAJVPK010000824">
    <property type="protein sequence ID" value="CAG8552148.1"/>
    <property type="molecule type" value="Genomic_DNA"/>
</dbReference>
<feature type="non-terminal residue" evidence="1">
    <location>
        <position position="91"/>
    </location>
</feature>
<protein>
    <submittedName>
        <fullName evidence="1">2937_t:CDS:1</fullName>
    </submittedName>
</protein>
<gene>
    <name evidence="1" type="ORF">DEBURN_LOCUS7156</name>
</gene>
<reference evidence="1" key="1">
    <citation type="submission" date="2021-06" db="EMBL/GenBank/DDBJ databases">
        <authorList>
            <person name="Kallberg Y."/>
            <person name="Tangrot J."/>
            <person name="Rosling A."/>
        </authorList>
    </citation>
    <scope>NUCLEOTIDE SEQUENCE</scope>
    <source>
        <strain evidence="1">AZ414A</strain>
    </source>
</reference>